<gene>
    <name evidence="2" type="ORF">Fcan01_17380</name>
</gene>
<sequence>MPLHDPLQAVVATVVEIPPEEVQSSQTRLTLSTPPEPVIPIMLGLANHMKGTFPDWPCDKDIVRITPNPAGMPLDTRLLPLFDTNLRVRILGGSTCCCFSGSSERTVVMIGNMIRVDERLKFEEKLRFDYPKPGLIKNTEEKRIEFVSSNSSGPVGWIVTGKDVASEAKIGLTSDTEPSPRFTTKGHSIKGKSITILNPAGEAVAVGGITLSRIFRGHEHYKEFQIMLPHFGHSAMSEVERELIFAVLILWGITARDLMQRSNYVVALIMIPITLLVALGVVLLFVFKPW</sequence>
<dbReference type="Proteomes" id="UP000198287">
    <property type="component" value="Unassembled WGS sequence"/>
</dbReference>
<evidence type="ECO:0000256" key="1">
    <source>
        <dbReference type="SAM" id="Phobius"/>
    </source>
</evidence>
<organism evidence="2 3">
    <name type="scientific">Folsomia candida</name>
    <name type="common">Springtail</name>
    <dbReference type="NCBI Taxonomy" id="158441"/>
    <lineage>
        <taxon>Eukaryota</taxon>
        <taxon>Metazoa</taxon>
        <taxon>Ecdysozoa</taxon>
        <taxon>Arthropoda</taxon>
        <taxon>Hexapoda</taxon>
        <taxon>Collembola</taxon>
        <taxon>Entomobryomorpha</taxon>
        <taxon>Isotomoidea</taxon>
        <taxon>Isotomidae</taxon>
        <taxon>Proisotominae</taxon>
        <taxon>Folsomia</taxon>
    </lineage>
</organism>
<accession>A0A226DT52</accession>
<evidence type="ECO:0000313" key="2">
    <source>
        <dbReference type="EMBL" id="OXA48393.1"/>
    </source>
</evidence>
<name>A0A226DT52_FOLCA</name>
<keyword evidence="1" id="KW-0812">Transmembrane</keyword>
<dbReference type="AlphaFoldDB" id="A0A226DT52"/>
<protein>
    <submittedName>
        <fullName evidence="2">Uncharacterized protein</fullName>
    </submittedName>
</protein>
<comment type="caution">
    <text evidence="2">The sequence shown here is derived from an EMBL/GenBank/DDBJ whole genome shotgun (WGS) entry which is preliminary data.</text>
</comment>
<keyword evidence="1" id="KW-0472">Membrane</keyword>
<reference evidence="2 3" key="1">
    <citation type="submission" date="2015-12" db="EMBL/GenBank/DDBJ databases">
        <title>The genome of Folsomia candida.</title>
        <authorList>
            <person name="Faddeeva A."/>
            <person name="Derks M.F."/>
            <person name="Anvar Y."/>
            <person name="Smit S."/>
            <person name="Van Straalen N."/>
            <person name="Roelofs D."/>
        </authorList>
    </citation>
    <scope>NUCLEOTIDE SEQUENCE [LARGE SCALE GENOMIC DNA]</scope>
    <source>
        <strain evidence="2 3">VU population</strain>
        <tissue evidence="2">Whole body</tissue>
    </source>
</reference>
<feature type="transmembrane region" description="Helical" evidence="1">
    <location>
        <begin position="265"/>
        <end position="287"/>
    </location>
</feature>
<keyword evidence="1" id="KW-1133">Transmembrane helix</keyword>
<dbReference type="EMBL" id="LNIX01000012">
    <property type="protein sequence ID" value="OXA48393.1"/>
    <property type="molecule type" value="Genomic_DNA"/>
</dbReference>
<evidence type="ECO:0000313" key="3">
    <source>
        <dbReference type="Proteomes" id="UP000198287"/>
    </source>
</evidence>
<keyword evidence="3" id="KW-1185">Reference proteome</keyword>
<proteinExistence type="predicted"/>